<comment type="caution">
    <text evidence="8">The sequence shown here is derived from an EMBL/GenBank/DDBJ whole genome shotgun (WGS) entry which is preliminary data.</text>
</comment>
<proteinExistence type="inferred from homology"/>
<dbReference type="AlphaFoldDB" id="A0A2A2G740"/>
<evidence type="ECO:0000256" key="5">
    <source>
        <dbReference type="ARBA" id="ARBA00022729"/>
    </source>
</evidence>
<reference evidence="8 9" key="1">
    <citation type="submission" date="2017-08" db="EMBL/GenBank/DDBJ databases">
        <title>Aliifodinibius alkalisoli sp. nov., isolated from saline alkaline soil.</title>
        <authorList>
            <person name="Liu D."/>
            <person name="Zhang G."/>
        </authorList>
    </citation>
    <scope>NUCLEOTIDE SEQUENCE [LARGE SCALE GENOMIC DNA]</scope>
    <source>
        <strain evidence="8 9">WN023</strain>
    </source>
</reference>
<comment type="subcellular location">
    <subcellularLocation>
        <location evidence="1">Cell outer membrane</location>
        <topology evidence="1">Multi-pass membrane protein</topology>
    </subcellularLocation>
</comment>
<keyword evidence="5" id="KW-0732">Signal</keyword>
<dbReference type="OrthoDB" id="1522334at2"/>
<gene>
    <name evidence="8" type="ORF">CK503_13085</name>
</gene>
<evidence type="ECO:0000256" key="1">
    <source>
        <dbReference type="ARBA" id="ARBA00004571"/>
    </source>
</evidence>
<evidence type="ECO:0000256" key="6">
    <source>
        <dbReference type="ARBA" id="ARBA00023136"/>
    </source>
</evidence>
<dbReference type="GO" id="GO:0009279">
    <property type="term" value="C:cell outer membrane"/>
    <property type="evidence" value="ECO:0007669"/>
    <property type="project" value="UniProtKB-SubCell"/>
</dbReference>
<keyword evidence="7" id="KW-0998">Cell outer membrane</keyword>
<protein>
    <recommendedName>
        <fullName evidence="10">Aromatic hydrocarbon degradation protein</fullName>
    </recommendedName>
</protein>
<keyword evidence="3" id="KW-1134">Transmembrane beta strand</keyword>
<evidence type="ECO:0000313" key="8">
    <source>
        <dbReference type="EMBL" id="PAU93098.1"/>
    </source>
</evidence>
<dbReference type="Pfam" id="PF03349">
    <property type="entry name" value="Toluene_X"/>
    <property type="match status" value="1"/>
</dbReference>
<dbReference type="Proteomes" id="UP000218831">
    <property type="component" value="Unassembled WGS sequence"/>
</dbReference>
<keyword evidence="4" id="KW-0812">Transmembrane</keyword>
<dbReference type="EMBL" id="NSKE01000010">
    <property type="protein sequence ID" value="PAU93098.1"/>
    <property type="molecule type" value="Genomic_DNA"/>
</dbReference>
<dbReference type="PANTHER" id="PTHR35093">
    <property type="entry name" value="OUTER MEMBRANE PROTEIN NMB0088-RELATED"/>
    <property type="match status" value="1"/>
</dbReference>
<evidence type="ECO:0000256" key="3">
    <source>
        <dbReference type="ARBA" id="ARBA00022452"/>
    </source>
</evidence>
<dbReference type="GO" id="GO:0015483">
    <property type="term" value="F:long-chain fatty acid transporting porin activity"/>
    <property type="evidence" value="ECO:0007669"/>
    <property type="project" value="TreeGrafter"/>
</dbReference>
<evidence type="ECO:0000256" key="4">
    <source>
        <dbReference type="ARBA" id="ARBA00022692"/>
    </source>
</evidence>
<keyword evidence="9" id="KW-1185">Reference proteome</keyword>
<evidence type="ECO:0008006" key="10">
    <source>
        <dbReference type="Google" id="ProtNLM"/>
    </source>
</evidence>
<keyword evidence="6" id="KW-0472">Membrane</keyword>
<name>A0A2A2G740_9BACT</name>
<comment type="similarity">
    <text evidence="2">Belongs to the OmpP1/FadL family.</text>
</comment>
<dbReference type="InterPro" id="IPR005017">
    <property type="entry name" value="OMPP1/FadL/TodX"/>
</dbReference>
<dbReference type="SUPFAM" id="SSF56935">
    <property type="entry name" value="Porins"/>
    <property type="match status" value="1"/>
</dbReference>
<dbReference type="Gene3D" id="2.40.160.60">
    <property type="entry name" value="Outer membrane protein transport protein (OMPP1/FadL/TodX)"/>
    <property type="match status" value="1"/>
</dbReference>
<evidence type="ECO:0000313" key="9">
    <source>
        <dbReference type="Proteomes" id="UP000218831"/>
    </source>
</evidence>
<evidence type="ECO:0000256" key="7">
    <source>
        <dbReference type="ARBA" id="ARBA00023237"/>
    </source>
</evidence>
<dbReference type="PANTHER" id="PTHR35093:SF8">
    <property type="entry name" value="OUTER MEMBRANE PROTEIN NMB0088-RELATED"/>
    <property type="match status" value="1"/>
</dbReference>
<accession>A0A2A2G740</accession>
<sequence>MNDRSMSKKSILLLIGVFVISTIQLKAQSADDVLRYSLEYPSYDPISIVMPGVSNATGFGAYQENPASMALFEESFLSMGLSSRFLDETGTYLGNTSNYSDNQTGIGDLGLVYKVPTTRGSLVVGGGYSQTTDFNRALSASGRNDGSTITDFYNTTSDDSLFFAAFDTYAVDFATTDSSFAETSSIFRIGFSQFPGINQDIEMTERGKTGEYSIFMATEFIENLFIGGSFGYYNGTYTYRREFLESDRQDDYNADFIDSDGDGNPDTDIDNILSVDRIDAEIQAFSARLGIIYEPMSDFKLGVSYEFPSKLFIDEEFNTKITTTFDNTVQFSDEAPGTFSYTITRPQRIKAGVTFSGIPKLTLSGSAEAISYSDAKIDFDEINLNPQENDINSEVKSALSDAINLRGGLEYKANDNFTARGGYAYFPSPQDGINSDRQFISGGFSAVLTKGLTFDFGLQYSFWDDQNALYSTPDVTEVVDEQVTRLNIMTGLRMTL</sequence>
<evidence type="ECO:0000256" key="2">
    <source>
        <dbReference type="ARBA" id="ARBA00008163"/>
    </source>
</evidence>
<organism evidence="8 9">
    <name type="scientific">Fodinibius salipaludis</name>
    <dbReference type="NCBI Taxonomy" id="2032627"/>
    <lineage>
        <taxon>Bacteria</taxon>
        <taxon>Pseudomonadati</taxon>
        <taxon>Balneolota</taxon>
        <taxon>Balneolia</taxon>
        <taxon>Balneolales</taxon>
        <taxon>Balneolaceae</taxon>
        <taxon>Fodinibius</taxon>
    </lineage>
</organism>